<dbReference type="Proteomes" id="UP001524586">
    <property type="component" value="Unassembled WGS sequence"/>
</dbReference>
<feature type="transmembrane region" description="Helical" evidence="1">
    <location>
        <begin position="41"/>
        <end position="62"/>
    </location>
</feature>
<dbReference type="RefSeq" id="WP_256613732.1">
    <property type="nucleotide sequence ID" value="NZ_JANIBK010000008.1"/>
</dbReference>
<evidence type="ECO:0000256" key="1">
    <source>
        <dbReference type="SAM" id="Phobius"/>
    </source>
</evidence>
<reference evidence="2 3" key="1">
    <citation type="submission" date="2022-07" db="EMBL/GenBank/DDBJ databases">
        <title>Methylomonas rivi sp. nov., Methylomonas rosea sp. nov., Methylomonas aureus sp. nov. and Methylomonas subterranea sp. nov., four novel methanotrophs isolated from a freshwater creek and the deep terrestrial subsurface.</title>
        <authorList>
            <person name="Abin C."/>
            <person name="Sankaranarayanan K."/>
            <person name="Garner C."/>
            <person name="Sindelar R."/>
            <person name="Kotary K."/>
            <person name="Garner R."/>
            <person name="Barclay S."/>
            <person name="Lawson P."/>
            <person name="Krumholz L."/>
        </authorList>
    </citation>
    <scope>NUCLEOTIDE SEQUENCE [LARGE SCALE GENOMIC DNA]</scope>
    <source>
        <strain evidence="2 3">WSC-6</strain>
    </source>
</reference>
<dbReference type="EMBL" id="JANIBK010000008">
    <property type="protein sequence ID" value="MCQ8127413.1"/>
    <property type="molecule type" value="Genomic_DNA"/>
</dbReference>
<proteinExistence type="predicted"/>
<keyword evidence="1" id="KW-0472">Membrane</keyword>
<protein>
    <recommendedName>
        <fullName evidence="4">SxtJ</fullName>
    </recommendedName>
</protein>
<keyword evidence="1" id="KW-0812">Transmembrane</keyword>
<name>A0ABT1U1H4_9GAMM</name>
<feature type="transmembrane region" description="Helical" evidence="1">
    <location>
        <begin position="16"/>
        <end position="34"/>
    </location>
</feature>
<organism evidence="2 3">
    <name type="scientific">Methylomonas rivi</name>
    <dbReference type="NCBI Taxonomy" id="2952226"/>
    <lineage>
        <taxon>Bacteria</taxon>
        <taxon>Pseudomonadati</taxon>
        <taxon>Pseudomonadota</taxon>
        <taxon>Gammaproteobacteria</taxon>
        <taxon>Methylococcales</taxon>
        <taxon>Methylococcaceae</taxon>
        <taxon>Methylomonas</taxon>
    </lineage>
</organism>
<keyword evidence="1" id="KW-1133">Transmembrane helix</keyword>
<evidence type="ECO:0000313" key="3">
    <source>
        <dbReference type="Proteomes" id="UP001524586"/>
    </source>
</evidence>
<feature type="transmembrane region" description="Helical" evidence="1">
    <location>
        <begin position="82"/>
        <end position="106"/>
    </location>
</feature>
<gene>
    <name evidence="2" type="ORF">NP596_02995</name>
</gene>
<keyword evidence="3" id="KW-1185">Reference proteome</keyword>
<accession>A0ABT1U1H4</accession>
<evidence type="ECO:0008006" key="4">
    <source>
        <dbReference type="Google" id="ProtNLM"/>
    </source>
</evidence>
<evidence type="ECO:0000313" key="2">
    <source>
        <dbReference type="EMBL" id="MCQ8127413.1"/>
    </source>
</evidence>
<comment type="caution">
    <text evidence="2">The sequence shown here is derived from an EMBL/GenBank/DDBJ whole genome shotgun (WGS) entry which is preliminary data.</text>
</comment>
<sequence>MKTRQEQNVEKPSERGFGITFAAVFFIIGFLRLYKVHDLHDYWWMTWLFFSAVFIILAYFWVAPLRPLNNLWYHLGLILSYLINPILMGIVFLLTIFPIGLFMRLLKKDLLKLKFDRKWPTYWQIRTHAEIKRENMKNQF</sequence>